<dbReference type="EMBL" id="AHHD01000031">
    <property type="protein sequence ID" value="EKG22029.1"/>
    <property type="molecule type" value="Genomic_DNA"/>
</dbReference>
<reference evidence="2 3" key="1">
    <citation type="journal article" date="2012" name="BMC Genomics">
        <title>Tools to kill: Genome of one of the most destructive plant pathogenic fungi Macrophomina phaseolina.</title>
        <authorList>
            <person name="Islam M.S."/>
            <person name="Haque M.S."/>
            <person name="Islam M.M."/>
            <person name="Emdad E.M."/>
            <person name="Halim A."/>
            <person name="Hossen Q.M.M."/>
            <person name="Hossain M.Z."/>
            <person name="Ahmed B."/>
            <person name="Rahim S."/>
            <person name="Rahman M.S."/>
            <person name="Alam M.M."/>
            <person name="Hou S."/>
            <person name="Wan X."/>
            <person name="Saito J.A."/>
            <person name="Alam M."/>
        </authorList>
    </citation>
    <scope>NUCLEOTIDE SEQUENCE [LARGE SCALE GENOMIC DNA]</scope>
    <source>
        <strain evidence="2 3">MS6</strain>
    </source>
</reference>
<comment type="caution">
    <text evidence="2">The sequence shown here is derived from an EMBL/GenBank/DDBJ whole genome shotgun (WGS) entry which is preliminary data.</text>
</comment>
<dbReference type="eggNOG" id="ENOG502STUS">
    <property type="taxonomic scope" value="Eukaryota"/>
</dbReference>
<gene>
    <name evidence="2" type="ORF">MPH_00620</name>
</gene>
<organism evidence="2 3">
    <name type="scientific">Macrophomina phaseolina (strain MS6)</name>
    <name type="common">Charcoal rot fungus</name>
    <dbReference type="NCBI Taxonomy" id="1126212"/>
    <lineage>
        <taxon>Eukaryota</taxon>
        <taxon>Fungi</taxon>
        <taxon>Dikarya</taxon>
        <taxon>Ascomycota</taxon>
        <taxon>Pezizomycotina</taxon>
        <taxon>Dothideomycetes</taxon>
        <taxon>Dothideomycetes incertae sedis</taxon>
        <taxon>Botryosphaeriales</taxon>
        <taxon>Botryosphaeriaceae</taxon>
        <taxon>Macrophomina</taxon>
    </lineage>
</organism>
<accession>K2SHV7</accession>
<protein>
    <submittedName>
        <fullName evidence="2">Uncharacterized protein</fullName>
    </submittedName>
</protein>
<dbReference type="OrthoDB" id="3791134at2759"/>
<dbReference type="STRING" id="1126212.K2SHV7"/>
<evidence type="ECO:0000256" key="1">
    <source>
        <dbReference type="SAM" id="MobiDB-lite"/>
    </source>
</evidence>
<name>K2SHV7_MACPH</name>
<proteinExistence type="predicted"/>
<dbReference type="Proteomes" id="UP000007129">
    <property type="component" value="Unassembled WGS sequence"/>
</dbReference>
<evidence type="ECO:0000313" key="3">
    <source>
        <dbReference type="Proteomes" id="UP000007129"/>
    </source>
</evidence>
<dbReference type="HOGENOM" id="CLU_2084515_0_0_1"/>
<feature type="region of interest" description="Disordered" evidence="1">
    <location>
        <begin position="63"/>
        <end position="83"/>
    </location>
</feature>
<dbReference type="InParanoid" id="K2SHV7"/>
<dbReference type="VEuPathDB" id="FungiDB:MPH_00620"/>
<evidence type="ECO:0000313" key="2">
    <source>
        <dbReference type="EMBL" id="EKG22029.1"/>
    </source>
</evidence>
<sequence>MAPNDNWLNRQVQGVVAGAGSFVGGMVNNVANGVSGAGRGIGNGIAGTTRGWGDGVRSYGNGIKDATRASGPRAPTAANPLGLAGGSTQSAAMLTSKVKGITAGSARGSASNPLGLK</sequence>
<dbReference type="AlphaFoldDB" id="K2SHV7"/>